<feature type="compositionally biased region" description="Basic and acidic residues" evidence="1">
    <location>
        <begin position="120"/>
        <end position="155"/>
    </location>
</feature>
<organism evidence="2 3">
    <name type="scientific">Glossina austeni</name>
    <name type="common">Savannah tsetse fly</name>
    <dbReference type="NCBI Taxonomy" id="7395"/>
    <lineage>
        <taxon>Eukaryota</taxon>
        <taxon>Metazoa</taxon>
        <taxon>Ecdysozoa</taxon>
        <taxon>Arthropoda</taxon>
        <taxon>Hexapoda</taxon>
        <taxon>Insecta</taxon>
        <taxon>Pterygota</taxon>
        <taxon>Neoptera</taxon>
        <taxon>Endopterygota</taxon>
        <taxon>Diptera</taxon>
        <taxon>Brachycera</taxon>
        <taxon>Muscomorpha</taxon>
        <taxon>Hippoboscoidea</taxon>
        <taxon>Glossinidae</taxon>
        <taxon>Glossina</taxon>
    </lineage>
</organism>
<feature type="region of interest" description="Disordered" evidence="1">
    <location>
        <begin position="118"/>
        <end position="155"/>
    </location>
</feature>
<reference evidence="2" key="1">
    <citation type="submission" date="2020-05" db="UniProtKB">
        <authorList>
            <consortium name="EnsemblMetazoa"/>
        </authorList>
    </citation>
    <scope>IDENTIFICATION</scope>
    <source>
        <strain evidence="2">TTRI</strain>
    </source>
</reference>
<dbReference type="AlphaFoldDB" id="A0A1A9VV33"/>
<evidence type="ECO:0000313" key="2">
    <source>
        <dbReference type="EnsemblMetazoa" id="GAUT048638-PA"/>
    </source>
</evidence>
<evidence type="ECO:0000313" key="3">
    <source>
        <dbReference type="Proteomes" id="UP000078200"/>
    </source>
</evidence>
<dbReference type="VEuPathDB" id="VectorBase:GAUT048638"/>
<evidence type="ECO:0000256" key="1">
    <source>
        <dbReference type="SAM" id="MobiDB-lite"/>
    </source>
</evidence>
<protein>
    <submittedName>
        <fullName evidence="2">Uncharacterized protein</fullName>
    </submittedName>
</protein>
<proteinExistence type="predicted"/>
<dbReference type="Proteomes" id="UP000078200">
    <property type="component" value="Unassembled WGS sequence"/>
</dbReference>
<sequence length="155" mass="18346">MFIDFNERIAGINFTQESRRSEGVENIQKMLGFSFGRSDCENLVDGEQVHSDVQAHGVVDDDELVRDVLRGDVHDVQKYVRHEDQPIRNHPEHYRARHHERLHGYDCLSRRRIQSPYDVRQNDRISAQHERHRCSSDGYHNDVHHDEALHERPPH</sequence>
<accession>A0A1A9VV33</accession>
<dbReference type="EnsemblMetazoa" id="GAUT048638-RA">
    <property type="protein sequence ID" value="GAUT048638-PA"/>
    <property type="gene ID" value="GAUT048638"/>
</dbReference>
<keyword evidence="3" id="KW-1185">Reference proteome</keyword>
<name>A0A1A9VV33_GLOAU</name>